<dbReference type="RefSeq" id="WP_161761757.1">
    <property type="nucleotide sequence ID" value="NZ_JAAATX020000004.1"/>
</dbReference>
<keyword evidence="1" id="KW-1133">Transmembrane helix</keyword>
<gene>
    <name evidence="2" type="ORF">GU927_007640</name>
</gene>
<feature type="transmembrane region" description="Helical" evidence="1">
    <location>
        <begin position="12"/>
        <end position="33"/>
    </location>
</feature>
<feature type="transmembrane region" description="Helical" evidence="1">
    <location>
        <begin position="54"/>
        <end position="72"/>
    </location>
</feature>
<feature type="transmembrane region" description="Helical" evidence="1">
    <location>
        <begin position="92"/>
        <end position="113"/>
    </location>
</feature>
<name>A0ABS6J1T2_9RHOB</name>
<dbReference type="EMBL" id="JAAATX020000004">
    <property type="protein sequence ID" value="MBU9697718.1"/>
    <property type="molecule type" value="Genomic_DNA"/>
</dbReference>
<evidence type="ECO:0000256" key="1">
    <source>
        <dbReference type="SAM" id="Phobius"/>
    </source>
</evidence>
<dbReference type="Proteomes" id="UP000731907">
    <property type="component" value="Unassembled WGS sequence"/>
</dbReference>
<comment type="caution">
    <text evidence="2">The sequence shown here is derived from an EMBL/GenBank/DDBJ whole genome shotgun (WGS) entry which is preliminary data.</text>
</comment>
<evidence type="ECO:0000313" key="2">
    <source>
        <dbReference type="EMBL" id="MBU9697718.1"/>
    </source>
</evidence>
<protein>
    <submittedName>
        <fullName evidence="2">Uncharacterized protein</fullName>
    </submittedName>
</protein>
<reference evidence="2 3" key="1">
    <citation type="submission" date="2021-06" db="EMBL/GenBank/DDBJ databases">
        <title>Rhodobacteraceae bacterium strain HSP-20.</title>
        <authorList>
            <person name="Chen W.-M."/>
        </authorList>
    </citation>
    <scope>NUCLEOTIDE SEQUENCE [LARGE SCALE GENOMIC DNA]</scope>
    <source>
        <strain evidence="2 3">HSP-20</strain>
    </source>
</reference>
<proteinExistence type="predicted"/>
<accession>A0ABS6J1T2</accession>
<feature type="transmembrane region" description="Helical" evidence="1">
    <location>
        <begin position="125"/>
        <end position="143"/>
    </location>
</feature>
<feature type="transmembrane region" description="Helical" evidence="1">
    <location>
        <begin position="163"/>
        <end position="185"/>
    </location>
</feature>
<sequence length="191" mass="21106">MQMRNTPGPLFHFLIASGLLLASFAMCEFFHLFDPTHRHPHPRPEVHMLFVPHGMIVLLAWIYGWIMVPLLLPAMLLSSAYIVGPEHMTPTVALLTLSRLVLVMIAMEAMKLVCCDARRDGGRAGVMALFAAGTLATLTFNVLRMAYSPCCEMMTLAERVMTYAMAVAADLAGLVIVMLGAMFLFRALRHG</sequence>
<keyword evidence="1" id="KW-0812">Transmembrane</keyword>
<evidence type="ECO:0000313" key="3">
    <source>
        <dbReference type="Proteomes" id="UP000731907"/>
    </source>
</evidence>
<keyword evidence="3" id="KW-1185">Reference proteome</keyword>
<keyword evidence="1" id="KW-0472">Membrane</keyword>
<organism evidence="2 3">
    <name type="scientific">Paragemmobacter amnigenus</name>
    <dbReference type="NCBI Taxonomy" id="2852097"/>
    <lineage>
        <taxon>Bacteria</taxon>
        <taxon>Pseudomonadati</taxon>
        <taxon>Pseudomonadota</taxon>
        <taxon>Alphaproteobacteria</taxon>
        <taxon>Rhodobacterales</taxon>
        <taxon>Paracoccaceae</taxon>
        <taxon>Paragemmobacter</taxon>
    </lineage>
</organism>